<keyword evidence="3" id="KW-1185">Reference proteome</keyword>
<protein>
    <recommendedName>
        <fullName evidence="1">C2H2-type domain-containing protein</fullName>
    </recommendedName>
</protein>
<name>A0A9W9IJ93_9EURO</name>
<accession>A0A9W9IJ93</accession>
<dbReference type="PANTHER" id="PTHR42085:SF8">
    <property type="entry name" value="F-BOX DOMAIN-CONTAINING PROTEIN"/>
    <property type="match status" value="1"/>
</dbReference>
<reference evidence="2" key="2">
    <citation type="journal article" date="2023" name="IMA Fungus">
        <title>Comparative genomic study of the Penicillium genus elucidates a diverse pangenome and 15 lateral gene transfer events.</title>
        <authorList>
            <person name="Petersen C."/>
            <person name="Sorensen T."/>
            <person name="Nielsen M.R."/>
            <person name="Sondergaard T.E."/>
            <person name="Sorensen J.L."/>
            <person name="Fitzpatrick D.A."/>
            <person name="Frisvad J.C."/>
            <person name="Nielsen K.L."/>
        </authorList>
    </citation>
    <scope>NUCLEOTIDE SEQUENCE</scope>
    <source>
        <strain evidence="2">IBT 21917</strain>
    </source>
</reference>
<dbReference type="Proteomes" id="UP001146351">
    <property type="component" value="Unassembled WGS sequence"/>
</dbReference>
<evidence type="ECO:0000313" key="2">
    <source>
        <dbReference type="EMBL" id="KAJ5179570.1"/>
    </source>
</evidence>
<reference evidence="2" key="1">
    <citation type="submission" date="2022-11" db="EMBL/GenBank/DDBJ databases">
        <authorList>
            <person name="Petersen C."/>
        </authorList>
    </citation>
    <scope>NUCLEOTIDE SEQUENCE</scope>
    <source>
        <strain evidence="2">IBT 21917</strain>
    </source>
</reference>
<dbReference type="EMBL" id="JAPQKO010000002">
    <property type="protein sequence ID" value="KAJ5179570.1"/>
    <property type="molecule type" value="Genomic_DNA"/>
</dbReference>
<dbReference type="PANTHER" id="PTHR42085">
    <property type="entry name" value="F-BOX DOMAIN-CONTAINING PROTEIN"/>
    <property type="match status" value="1"/>
</dbReference>
<feature type="domain" description="C2H2-type" evidence="1">
    <location>
        <begin position="67"/>
        <end position="89"/>
    </location>
</feature>
<evidence type="ECO:0000259" key="1">
    <source>
        <dbReference type="PROSITE" id="PS00028"/>
    </source>
</evidence>
<dbReference type="AlphaFoldDB" id="A0A9W9IJ93"/>
<dbReference type="PROSITE" id="PS00028">
    <property type="entry name" value="ZINC_FINGER_C2H2_1"/>
    <property type="match status" value="1"/>
</dbReference>
<organism evidence="2 3">
    <name type="scientific">Penicillium capsulatum</name>
    <dbReference type="NCBI Taxonomy" id="69766"/>
    <lineage>
        <taxon>Eukaryota</taxon>
        <taxon>Fungi</taxon>
        <taxon>Dikarya</taxon>
        <taxon>Ascomycota</taxon>
        <taxon>Pezizomycotina</taxon>
        <taxon>Eurotiomycetes</taxon>
        <taxon>Eurotiomycetidae</taxon>
        <taxon>Eurotiales</taxon>
        <taxon>Aspergillaceae</taxon>
        <taxon>Penicillium</taxon>
    </lineage>
</organism>
<gene>
    <name evidence="2" type="ORF">N7492_002780</name>
</gene>
<comment type="caution">
    <text evidence="2">The sequence shown here is derived from an EMBL/GenBank/DDBJ whole genome shotgun (WGS) entry which is preliminary data.</text>
</comment>
<proteinExistence type="predicted"/>
<dbReference type="InterPro" id="IPR013087">
    <property type="entry name" value="Znf_C2H2_type"/>
</dbReference>
<sequence>MPWSAQACPFCPKQYANKTGLLNHLLRYVAAWRLPADGVHDVLKCMDAIRLVSPTTCAEDDGRRYRCWTCFEVFKSLPRFRDHVIYRGHCQEVPRWKTRPPKKRAMRLPFDIAHVLVPEREFPFMELPLEIRMMIYEHLLRFDNVYLSYIRKDLQEPRYGGRWLQYNPAFNALAILSTSLQIYNEARWVFYGFNTFIFDRMSTIPIFLVGIGAHNALRLRSVKCHRASAQQPDLVTEIKRCVRRSAPGANDLSPFQLVWNLEFLYARFSTENSEDHAGHEHESETRLWFYFQTVAGSRKPQGGIVSYELCKAEQ</sequence>
<dbReference type="OrthoDB" id="4305153at2759"/>
<evidence type="ECO:0000313" key="3">
    <source>
        <dbReference type="Proteomes" id="UP001146351"/>
    </source>
</evidence>
<dbReference type="InterPro" id="IPR038883">
    <property type="entry name" value="AN11006-like"/>
</dbReference>